<sequence>MDDSNDIPLLGQDELVARIESLDPARRHIVAVAGAPGSGKSTFAEWLAGELEKSRPGEIAVLPMDGFHFDDIVLNARGHRPRKGAPHTFDTGGLAAMLARLAADDGSEIAVPVFDRAIEIARAGARIIGPEARLIIAEGNYLLLDDPSWAPVRRFFDLTVMLDVPEEELHRRLTARWTGFKLDSAEIERKVEGNDMPNARLVIAKSVPADMTVRFASLPKA</sequence>
<dbReference type="Proteomes" id="UP000190135">
    <property type="component" value="Unassembled WGS sequence"/>
</dbReference>
<gene>
    <name evidence="1" type="ORF">SAMN05428963_102409</name>
</gene>
<keyword evidence="2" id="KW-1185">Reference proteome</keyword>
<dbReference type="EMBL" id="FUXL01000002">
    <property type="protein sequence ID" value="SJZ73940.1"/>
    <property type="molecule type" value="Genomic_DNA"/>
</dbReference>
<evidence type="ECO:0000313" key="1">
    <source>
        <dbReference type="EMBL" id="SJZ73940.1"/>
    </source>
</evidence>
<name>A0A1T4N3J1_9HYPH</name>
<dbReference type="AlphaFoldDB" id="A0A1T4N3J1"/>
<dbReference type="STRING" id="1365950.SAMN05428963_102409"/>
<accession>A0A1T4N3J1</accession>
<dbReference type="InterPro" id="IPR027417">
    <property type="entry name" value="P-loop_NTPase"/>
</dbReference>
<dbReference type="Gene3D" id="3.40.50.300">
    <property type="entry name" value="P-loop containing nucleotide triphosphate hydrolases"/>
    <property type="match status" value="1"/>
</dbReference>
<keyword evidence="1" id="KW-0418">Kinase</keyword>
<proteinExistence type="predicted"/>
<dbReference type="GO" id="GO:0016301">
    <property type="term" value="F:kinase activity"/>
    <property type="evidence" value="ECO:0007669"/>
    <property type="project" value="UniProtKB-KW"/>
</dbReference>
<dbReference type="RefSeq" id="WP_078707057.1">
    <property type="nucleotide sequence ID" value="NZ_FUXL01000002.1"/>
</dbReference>
<reference evidence="1 2" key="1">
    <citation type="submission" date="2017-02" db="EMBL/GenBank/DDBJ databases">
        <authorList>
            <person name="Peterson S.W."/>
        </authorList>
    </citation>
    <scope>NUCLEOTIDE SEQUENCE [LARGE SCALE GENOMIC DNA]</scope>
    <source>
        <strain evidence="1 2">USBA 369</strain>
    </source>
</reference>
<dbReference type="NCBIfam" id="NF006746">
    <property type="entry name" value="PRK09270.1-5"/>
    <property type="match status" value="1"/>
</dbReference>
<dbReference type="PANTHER" id="PTHR10285">
    <property type="entry name" value="URIDINE KINASE"/>
    <property type="match status" value="1"/>
</dbReference>
<evidence type="ECO:0000313" key="2">
    <source>
        <dbReference type="Proteomes" id="UP000190135"/>
    </source>
</evidence>
<dbReference type="OrthoDB" id="3192509at2"/>
<organism evidence="1 2">
    <name type="scientific">Consotaella salsifontis</name>
    <dbReference type="NCBI Taxonomy" id="1365950"/>
    <lineage>
        <taxon>Bacteria</taxon>
        <taxon>Pseudomonadati</taxon>
        <taxon>Pseudomonadota</taxon>
        <taxon>Alphaproteobacteria</taxon>
        <taxon>Hyphomicrobiales</taxon>
        <taxon>Aurantimonadaceae</taxon>
        <taxon>Consotaella</taxon>
    </lineage>
</organism>
<keyword evidence="1" id="KW-0808">Transferase</keyword>
<protein>
    <submittedName>
        <fullName evidence="1">Panthothenate kinase</fullName>
    </submittedName>
</protein>
<dbReference type="SUPFAM" id="SSF52540">
    <property type="entry name" value="P-loop containing nucleoside triphosphate hydrolases"/>
    <property type="match status" value="1"/>
</dbReference>